<evidence type="ECO:0008006" key="6">
    <source>
        <dbReference type="Google" id="ProtNLM"/>
    </source>
</evidence>
<accession>D8LYB7</accession>
<feature type="signal peptide" evidence="3">
    <location>
        <begin position="1"/>
        <end position="19"/>
    </location>
</feature>
<dbReference type="EMBL" id="FN668639">
    <property type="protein sequence ID" value="CBK20572.2"/>
    <property type="molecule type" value="Genomic_DNA"/>
</dbReference>
<dbReference type="InParanoid" id="D8LYB7"/>
<name>D8LYB7_BLAHO</name>
<keyword evidence="5" id="KW-1185">Reference proteome</keyword>
<keyword evidence="2" id="KW-1133">Transmembrane helix</keyword>
<protein>
    <recommendedName>
        <fullName evidence="6">Staphylococcus aureus surface protein A</fullName>
    </recommendedName>
</protein>
<keyword evidence="3" id="KW-0732">Signal</keyword>
<feature type="transmembrane region" description="Helical" evidence="2">
    <location>
        <begin position="544"/>
        <end position="567"/>
    </location>
</feature>
<gene>
    <name evidence="4" type="ORF">GSBLH_T00000879001</name>
</gene>
<dbReference type="Proteomes" id="UP000008312">
    <property type="component" value="Unassembled WGS sequence"/>
</dbReference>
<evidence type="ECO:0000313" key="5">
    <source>
        <dbReference type="Proteomes" id="UP000008312"/>
    </source>
</evidence>
<keyword evidence="2" id="KW-0812">Transmembrane</keyword>
<dbReference type="AlphaFoldDB" id="D8LYB7"/>
<evidence type="ECO:0000256" key="2">
    <source>
        <dbReference type="SAM" id="Phobius"/>
    </source>
</evidence>
<dbReference type="GeneID" id="24918167"/>
<evidence type="ECO:0000256" key="1">
    <source>
        <dbReference type="SAM" id="MobiDB-lite"/>
    </source>
</evidence>
<feature type="chain" id="PRO_5003117624" description="Staphylococcus aureus surface protein A" evidence="3">
    <location>
        <begin position="20"/>
        <end position="584"/>
    </location>
</feature>
<organism evidence="4">
    <name type="scientific">Blastocystis hominis</name>
    <dbReference type="NCBI Taxonomy" id="12968"/>
    <lineage>
        <taxon>Eukaryota</taxon>
        <taxon>Sar</taxon>
        <taxon>Stramenopiles</taxon>
        <taxon>Bigyra</taxon>
        <taxon>Opalozoa</taxon>
        <taxon>Opalinata</taxon>
        <taxon>Blastocystidae</taxon>
        <taxon>Blastocystis</taxon>
    </lineage>
</organism>
<evidence type="ECO:0000256" key="3">
    <source>
        <dbReference type="SAM" id="SignalP"/>
    </source>
</evidence>
<sequence length="584" mass="63745">MKWILLASICFTLVTSITCQSGELYVKVQKYSGPSGEKETYTIYGVVDGEKTVMLEGQAAESYSYKVVEGCLSQTPDLLYTVELSHSDNEQWSSLSLLTIENDGGVIVFNGNQVESITSYDFSMNYVLTPGGLVYMKNALDVGQWWSSSYEMDSQWSLTPLNGFETAGTFITRYNFDLPNLSKYSHIVIRLYYQDGIALWVNDMQIMYDHIDGSGSIAMWNPATSQYETHIWKDILIPASLFKQTGNLVVVSFHYVSWDPVHTDAKYAILPIYASNPQTQSSSLPLSIRSTQGMEATQDSAHLVDRDPSTSCSFSGQNPYFILEAPSMVFLHDYSVYRAGSSAVSQWTLYACKTDSTICTDWAAISQSSLTQTWSGAVPMHITSDLNKPSRLFRMTLLGAASGQDPIAVNEFAVSLSGLAVEAAMYPESVVTVGETVDIQPQPFEGEAVFAIFPALPASLTLDAATGAITGAGAGHFAANWNVYTVTRSLDGETKRFTLVLVDETPIPTEGPQPDPTTLAPSALPSTEPTADPSGEDGQGGNAWIAWTVSVVVVVVVIMVVVFVIVYRKKTLPTQRNKTPVAHV</sequence>
<reference evidence="4" key="1">
    <citation type="submission" date="2010-02" db="EMBL/GenBank/DDBJ databases">
        <title>Sequencing and annotation of the Blastocystis hominis genome.</title>
        <authorList>
            <person name="Wincker P."/>
        </authorList>
    </citation>
    <scope>NUCLEOTIDE SEQUENCE</scope>
    <source>
        <strain evidence="4">Singapore isolate B</strain>
    </source>
</reference>
<feature type="region of interest" description="Disordered" evidence="1">
    <location>
        <begin position="505"/>
        <end position="538"/>
    </location>
</feature>
<dbReference type="RefSeq" id="XP_012894620.1">
    <property type="nucleotide sequence ID" value="XM_013039166.1"/>
</dbReference>
<keyword evidence="2" id="KW-0472">Membrane</keyword>
<dbReference type="OrthoDB" id="10526546at2759"/>
<evidence type="ECO:0000313" key="4">
    <source>
        <dbReference type="EMBL" id="CBK20572.2"/>
    </source>
</evidence>
<proteinExistence type="predicted"/>